<evidence type="ECO:0000259" key="3">
    <source>
        <dbReference type="Pfam" id="PF25583"/>
    </source>
</evidence>
<evidence type="ECO:0000313" key="4">
    <source>
        <dbReference type="EMBL" id="MDR6721695.1"/>
    </source>
</evidence>
<dbReference type="SUPFAM" id="SSF46785">
    <property type="entry name" value="Winged helix' DNA-binding domain"/>
    <property type="match status" value="1"/>
</dbReference>
<feature type="domain" description="Helix-turn-helix type 11" evidence="1">
    <location>
        <begin position="6"/>
        <end position="59"/>
    </location>
</feature>
<evidence type="ECO:0000259" key="2">
    <source>
        <dbReference type="Pfam" id="PF13280"/>
    </source>
</evidence>
<keyword evidence="4" id="KW-0238">DNA-binding</keyword>
<dbReference type="Gene3D" id="1.10.10.10">
    <property type="entry name" value="Winged helix-like DNA-binding domain superfamily/Winged helix DNA-binding domain"/>
    <property type="match status" value="1"/>
</dbReference>
<dbReference type="PROSITE" id="PS52050">
    <property type="entry name" value="WYL"/>
    <property type="match status" value="1"/>
</dbReference>
<dbReference type="RefSeq" id="WP_310135760.1">
    <property type="nucleotide sequence ID" value="NZ_JAVDTR010000001.1"/>
</dbReference>
<dbReference type="InterPro" id="IPR036390">
    <property type="entry name" value="WH_DNA-bd_sf"/>
</dbReference>
<dbReference type="InterPro" id="IPR057727">
    <property type="entry name" value="WCX_dom"/>
</dbReference>
<evidence type="ECO:0000259" key="1">
    <source>
        <dbReference type="Pfam" id="PF08279"/>
    </source>
</evidence>
<evidence type="ECO:0000313" key="5">
    <source>
        <dbReference type="Proteomes" id="UP001254832"/>
    </source>
</evidence>
<dbReference type="InterPro" id="IPR036388">
    <property type="entry name" value="WH-like_DNA-bd_sf"/>
</dbReference>
<dbReference type="Pfam" id="PF13280">
    <property type="entry name" value="WYL"/>
    <property type="match status" value="1"/>
</dbReference>
<dbReference type="Pfam" id="PF08279">
    <property type="entry name" value="HTH_11"/>
    <property type="match status" value="1"/>
</dbReference>
<dbReference type="Proteomes" id="UP001254832">
    <property type="component" value="Unassembled WGS sequence"/>
</dbReference>
<accession>A0AAP5GW85</accession>
<gene>
    <name evidence="4" type="ORF">J2W91_000143</name>
</gene>
<dbReference type="PANTHER" id="PTHR34580:SF1">
    <property type="entry name" value="PROTEIN PAFC"/>
    <property type="match status" value="1"/>
</dbReference>
<dbReference type="AlphaFoldDB" id="A0AAP5GW85"/>
<dbReference type="InterPro" id="IPR026881">
    <property type="entry name" value="WYL_dom"/>
</dbReference>
<dbReference type="GO" id="GO:0003677">
    <property type="term" value="F:DNA binding"/>
    <property type="evidence" value="ECO:0007669"/>
    <property type="project" value="UniProtKB-KW"/>
</dbReference>
<protein>
    <submittedName>
        <fullName evidence="4">DNA-binding transcriptional regulator YafY</fullName>
    </submittedName>
</protein>
<dbReference type="InterPro" id="IPR013196">
    <property type="entry name" value="HTH_11"/>
</dbReference>
<proteinExistence type="predicted"/>
<dbReference type="InterPro" id="IPR028349">
    <property type="entry name" value="PafC-like"/>
</dbReference>
<dbReference type="PANTHER" id="PTHR34580">
    <property type="match status" value="1"/>
</dbReference>
<dbReference type="PIRSF" id="PIRSF016838">
    <property type="entry name" value="PafC"/>
    <property type="match status" value="1"/>
</dbReference>
<feature type="domain" description="WYL" evidence="2">
    <location>
        <begin position="142"/>
        <end position="213"/>
    </location>
</feature>
<organism evidence="4 5">
    <name type="scientific">Paenibacillus amylolyticus</name>
    <dbReference type="NCBI Taxonomy" id="1451"/>
    <lineage>
        <taxon>Bacteria</taxon>
        <taxon>Bacillati</taxon>
        <taxon>Bacillota</taxon>
        <taxon>Bacilli</taxon>
        <taxon>Bacillales</taxon>
        <taxon>Paenibacillaceae</taxon>
        <taxon>Paenibacillus</taxon>
    </lineage>
</organism>
<reference evidence="4" key="1">
    <citation type="submission" date="2023-07" db="EMBL/GenBank/DDBJ databases">
        <title>Sorghum-associated microbial communities from plants grown in Nebraska, USA.</title>
        <authorList>
            <person name="Schachtman D."/>
        </authorList>
    </citation>
    <scope>NUCLEOTIDE SEQUENCE</scope>
    <source>
        <strain evidence="4">BE80</strain>
    </source>
</reference>
<comment type="caution">
    <text evidence="4">The sequence shown here is derived from an EMBL/GenBank/DDBJ whole genome shotgun (WGS) entry which is preliminary data.</text>
</comment>
<feature type="domain" description="WCX" evidence="3">
    <location>
        <begin position="239"/>
        <end position="313"/>
    </location>
</feature>
<dbReference type="EMBL" id="JAVDTR010000001">
    <property type="protein sequence ID" value="MDR6721695.1"/>
    <property type="molecule type" value="Genomic_DNA"/>
</dbReference>
<dbReference type="InterPro" id="IPR051534">
    <property type="entry name" value="CBASS_pafABC_assoc_protein"/>
</dbReference>
<sequence>MNKTERQLAITLELQRNNKMLRAEDLAAQFETSIRTIYRDMQALSEVGVPIFGAPGQGYALMDGYFLPPVTFTVEEAVTLLLGTDFISQRLDNKYSDVVEQVQRKIEAVLPEGVREESTRIRETMRVIHAGEPQIDNKVKSYLSQVRQAILERRKIRITYLKKIADSDGTRKSMREVDPYGLTLVQGNWTLIGRCDTRKDIRHFRLSRMTDLVVLESHYVMPQEFHLSNYRPQDKRNQQVMVRANVKIADKIAETGHFYIEATEEQNDSLLVTYRVHDPEELVPYILGWGGDVEVIEPQSLCERIQEEANRILNRYRTI</sequence>
<dbReference type="Pfam" id="PF25583">
    <property type="entry name" value="WCX"/>
    <property type="match status" value="1"/>
</dbReference>
<name>A0AAP5GW85_PAEAM</name>